<dbReference type="Gene3D" id="3.30.420.10">
    <property type="entry name" value="Ribonuclease H-like superfamily/Ribonuclease H"/>
    <property type="match status" value="1"/>
</dbReference>
<dbReference type="EMBL" id="LQZF01000054">
    <property type="protein sequence ID" value="KXU14395.1"/>
    <property type="molecule type" value="Genomic_DNA"/>
</dbReference>
<evidence type="ECO:0000313" key="2">
    <source>
        <dbReference type="EMBL" id="KXU14395.1"/>
    </source>
</evidence>
<evidence type="ECO:0000313" key="3">
    <source>
        <dbReference type="Proteomes" id="UP000072578"/>
    </source>
</evidence>
<dbReference type="AlphaFoldDB" id="A0A139RIB0"/>
<proteinExistence type="predicted"/>
<dbReference type="Proteomes" id="UP000072578">
    <property type="component" value="Unassembled WGS sequence"/>
</dbReference>
<dbReference type="InterPro" id="IPR038717">
    <property type="entry name" value="Tc1-like_DDE_dom"/>
</dbReference>
<gene>
    <name evidence="2" type="ORF">SINDD18_00461</name>
</gene>
<dbReference type="GO" id="GO:0003676">
    <property type="term" value="F:nucleic acid binding"/>
    <property type="evidence" value="ECO:0007669"/>
    <property type="project" value="InterPro"/>
</dbReference>
<dbReference type="PANTHER" id="PTHR46564:SF1">
    <property type="entry name" value="TRANSPOSASE"/>
    <property type="match status" value="1"/>
</dbReference>
<organism evidence="2 3">
    <name type="scientific">Streptococcus infantis</name>
    <dbReference type="NCBI Taxonomy" id="68892"/>
    <lineage>
        <taxon>Bacteria</taxon>
        <taxon>Bacillati</taxon>
        <taxon>Bacillota</taxon>
        <taxon>Bacilli</taxon>
        <taxon>Lactobacillales</taxon>
        <taxon>Streptococcaceae</taxon>
        <taxon>Streptococcus</taxon>
    </lineage>
</organism>
<comment type="caution">
    <text evidence="2">The sequence shown here is derived from an EMBL/GenBank/DDBJ whole genome shotgun (WGS) entry which is preliminary data.</text>
</comment>
<evidence type="ECO:0000259" key="1">
    <source>
        <dbReference type="Pfam" id="PF13358"/>
    </source>
</evidence>
<dbReference type="InterPro" id="IPR012337">
    <property type="entry name" value="RNaseH-like_sf"/>
</dbReference>
<sequence length="281" mass="32274">MIKQIKAHLNKSIQSILGQKVEFVKQDEQAFTRKRSLSLETMIRTILGMGGKSLSKELLDAKLTVSNSAFVQRRYQIKPEAFYVLFKEFTAPIPLNTDFPIFAADGSDICIPRNPMDTKTSIQIKTDVKSYNLIHINALYDLTTGVYRDVSIQDKHTQHERLALIQMMEASPFRESSCYHGELIAPMTYEETMSSEFFEAWFQKFLLPTLNTPSVIIMDNARFHRMGKLELLCEEFGHKLLPLPPYSPEYNPIEKTWAHIKKVLPNCNTFYAALLSCSCFN</sequence>
<accession>A0A139RIB0</accession>
<dbReference type="InterPro" id="IPR036397">
    <property type="entry name" value="RNaseH_sf"/>
</dbReference>
<protein>
    <recommendedName>
        <fullName evidence="1">Tc1-like transposase DDE domain-containing protein</fullName>
    </recommendedName>
</protein>
<dbReference type="PANTHER" id="PTHR46564">
    <property type="entry name" value="TRANSPOSASE"/>
    <property type="match status" value="1"/>
</dbReference>
<dbReference type="Pfam" id="PF13358">
    <property type="entry name" value="DDE_3"/>
    <property type="match status" value="1"/>
</dbReference>
<reference evidence="2 3" key="1">
    <citation type="submission" date="2016-01" db="EMBL/GenBank/DDBJ databases">
        <title>Highly variable Streptococcus oralis are common among viridans streptococci isolated from primates.</title>
        <authorList>
            <person name="Denapaite D."/>
            <person name="Rieger M."/>
            <person name="Koendgen S."/>
            <person name="Brueckner R."/>
            <person name="Ochigava I."/>
            <person name="Kappeler P."/>
            <person name="Maetz-Rensing K."/>
            <person name="Leendertz F."/>
            <person name="Hakenbeck R."/>
        </authorList>
    </citation>
    <scope>NUCLEOTIDE SEQUENCE [LARGE SCALE GENOMIC DNA]</scope>
    <source>
        <strain evidence="2 3">DD18</strain>
    </source>
</reference>
<name>A0A139RIB0_9STRE</name>
<feature type="domain" description="Tc1-like transposase DDE" evidence="1">
    <location>
        <begin position="177"/>
        <end position="266"/>
    </location>
</feature>
<dbReference type="SUPFAM" id="SSF53098">
    <property type="entry name" value="Ribonuclease H-like"/>
    <property type="match status" value="1"/>
</dbReference>
<dbReference type="PATRIC" id="fig|68892.8.peg.514"/>